<dbReference type="Pfam" id="PF00270">
    <property type="entry name" value="DEAD"/>
    <property type="match status" value="1"/>
</dbReference>
<evidence type="ECO:0000256" key="9">
    <source>
        <dbReference type="ARBA" id="ARBA00023125"/>
    </source>
</evidence>
<keyword evidence="6" id="KW-0347">Helicase</keyword>
<dbReference type="EC" id="5.6.2.4" evidence="11"/>
<dbReference type="Gene3D" id="3.40.1440.60">
    <property type="entry name" value="PriA, 3(prime) DNA-binding domain"/>
    <property type="match status" value="1"/>
</dbReference>
<keyword evidence="1" id="KW-0639">Primosome</keyword>
<keyword evidence="2" id="KW-0235">DNA replication</keyword>
<dbReference type="SMART" id="SM00487">
    <property type="entry name" value="DEXDc"/>
    <property type="match status" value="1"/>
</dbReference>
<dbReference type="InterPro" id="IPR041236">
    <property type="entry name" value="PriA_C"/>
</dbReference>
<dbReference type="InterPro" id="IPR040498">
    <property type="entry name" value="PriA_CRR"/>
</dbReference>
<dbReference type="CDD" id="cd17929">
    <property type="entry name" value="DEXHc_priA"/>
    <property type="match status" value="1"/>
</dbReference>
<dbReference type="PROSITE" id="PS51192">
    <property type="entry name" value="HELICASE_ATP_BIND_1"/>
    <property type="match status" value="1"/>
</dbReference>
<dbReference type="GO" id="GO:1990077">
    <property type="term" value="C:primosome complex"/>
    <property type="evidence" value="ECO:0007669"/>
    <property type="project" value="UniProtKB-KW"/>
</dbReference>
<dbReference type="Pfam" id="PF18319">
    <property type="entry name" value="Zn_ribbon_PriA"/>
    <property type="match status" value="1"/>
</dbReference>
<dbReference type="GO" id="GO:0006270">
    <property type="term" value="P:DNA replication initiation"/>
    <property type="evidence" value="ECO:0007669"/>
    <property type="project" value="TreeGrafter"/>
</dbReference>
<dbReference type="GO" id="GO:0006302">
    <property type="term" value="P:double-strand break repair"/>
    <property type="evidence" value="ECO:0007669"/>
    <property type="project" value="InterPro"/>
</dbReference>
<evidence type="ECO:0000256" key="6">
    <source>
        <dbReference type="ARBA" id="ARBA00022806"/>
    </source>
</evidence>
<evidence type="ECO:0000256" key="5">
    <source>
        <dbReference type="ARBA" id="ARBA00022801"/>
    </source>
</evidence>
<accession>A0A5J4SMG3</accession>
<evidence type="ECO:0000256" key="12">
    <source>
        <dbReference type="ARBA" id="ARBA00048988"/>
    </source>
</evidence>
<evidence type="ECO:0000259" key="14">
    <source>
        <dbReference type="PROSITE" id="PS51194"/>
    </source>
</evidence>
<dbReference type="InterPro" id="IPR011545">
    <property type="entry name" value="DEAD/DEAH_box_helicase_dom"/>
</dbReference>
<dbReference type="InterPro" id="IPR042115">
    <property type="entry name" value="PriA_3primeBD_sf"/>
</dbReference>
<dbReference type="SMART" id="SM00490">
    <property type="entry name" value="HELICc"/>
    <property type="match status" value="1"/>
</dbReference>
<dbReference type="InterPro" id="IPR014001">
    <property type="entry name" value="Helicase_ATP-bd"/>
</dbReference>
<gene>
    <name evidence="15" type="ORF">EZS27_005127</name>
</gene>
<protein>
    <recommendedName>
        <fullName evidence="11">DNA 3'-5' helicase</fullName>
        <ecNumber evidence="11">5.6.2.4</ecNumber>
    </recommendedName>
</protein>
<dbReference type="GO" id="GO:0003677">
    <property type="term" value="F:DNA binding"/>
    <property type="evidence" value="ECO:0007669"/>
    <property type="project" value="UniProtKB-KW"/>
</dbReference>
<dbReference type="PANTHER" id="PTHR30580">
    <property type="entry name" value="PRIMOSOMAL PROTEIN N"/>
    <property type="match status" value="1"/>
</dbReference>
<comment type="caution">
    <text evidence="15">The sequence shown here is derived from an EMBL/GenBank/DDBJ whole genome shotgun (WGS) entry which is preliminary data.</text>
</comment>
<dbReference type="CDD" id="cd18804">
    <property type="entry name" value="SF2_C_priA"/>
    <property type="match status" value="1"/>
</dbReference>
<comment type="catalytic activity">
    <reaction evidence="12">
        <text>ATP + H2O = ADP + phosphate + H(+)</text>
        <dbReference type="Rhea" id="RHEA:13065"/>
        <dbReference type="ChEBI" id="CHEBI:15377"/>
        <dbReference type="ChEBI" id="CHEBI:15378"/>
        <dbReference type="ChEBI" id="CHEBI:30616"/>
        <dbReference type="ChEBI" id="CHEBI:43474"/>
        <dbReference type="ChEBI" id="CHEBI:456216"/>
        <dbReference type="EC" id="5.6.2.4"/>
    </reaction>
</comment>
<dbReference type="GO" id="GO:0006269">
    <property type="term" value="P:DNA replication, synthesis of primer"/>
    <property type="evidence" value="ECO:0007669"/>
    <property type="project" value="UniProtKB-KW"/>
</dbReference>
<name>A0A5J4SMG3_9ZZZZ</name>
<evidence type="ECO:0000256" key="1">
    <source>
        <dbReference type="ARBA" id="ARBA00022515"/>
    </source>
</evidence>
<dbReference type="FunFam" id="3.40.50.300:FF:001307">
    <property type="entry name" value="Primosomal protein N"/>
    <property type="match status" value="1"/>
</dbReference>
<dbReference type="FunFam" id="3.40.50.300:FF:000489">
    <property type="entry name" value="Primosome assembly protein PriA"/>
    <property type="match status" value="1"/>
</dbReference>
<dbReference type="InterPro" id="IPR001650">
    <property type="entry name" value="Helicase_C-like"/>
</dbReference>
<dbReference type="PROSITE" id="PS51194">
    <property type="entry name" value="HELICASE_CTER"/>
    <property type="match status" value="1"/>
</dbReference>
<dbReference type="AlphaFoldDB" id="A0A5J4SMG3"/>
<evidence type="ECO:0000256" key="8">
    <source>
        <dbReference type="ARBA" id="ARBA00022840"/>
    </source>
</evidence>
<dbReference type="SUPFAM" id="SSF52540">
    <property type="entry name" value="P-loop containing nucleoside triphosphate hydrolases"/>
    <property type="match status" value="1"/>
</dbReference>
<feature type="domain" description="Helicase C-terminal" evidence="14">
    <location>
        <begin position="551"/>
        <end position="720"/>
    </location>
</feature>
<keyword evidence="9" id="KW-0238">DNA-binding</keyword>
<evidence type="ECO:0000313" key="15">
    <source>
        <dbReference type="EMBL" id="KAA6347379.1"/>
    </source>
</evidence>
<dbReference type="PANTHER" id="PTHR30580:SF0">
    <property type="entry name" value="PRIMOSOMAL PROTEIN N"/>
    <property type="match status" value="1"/>
</dbReference>
<dbReference type="InterPro" id="IPR027417">
    <property type="entry name" value="P-loop_NTPase"/>
</dbReference>
<evidence type="ECO:0000259" key="13">
    <source>
        <dbReference type="PROSITE" id="PS51192"/>
    </source>
</evidence>
<evidence type="ECO:0000256" key="2">
    <source>
        <dbReference type="ARBA" id="ARBA00022705"/>
    </source>
</evidence>
<dbReference type="EMBL" id="SNRY01000097">
    <property type="protein sequence ID" value="KAA6347379.1"/>
    <property type="molecule type" value="Genomic_DNA"/>
</dbReference>
<evidence type="ECO:0000256" key="11">
    <source>
        <dbReference type="ARBA" id="ARBA00034808"/>
    </source>
</evidence>
<dbReference type="GO" id="GO:0016887">
    <property type="term" value="F:ATP hydrolysis activity"/>
    <property type="evidence" value="ECO:0007669"/>
    <property type="project" value="RHEA"/>
</dbReference>
<reference evidence="15" key="1">
    <citation type="submission" date="2019-03" db="EMBL/GenBank/DDBJ databases">
        <title>Single cell metagenomics reveals metabolic interactions within the superorganism composed of flagellate Streblomastix strix and complex community of Bacteroidetes bacteria on its surface.</title>
        <authorList>
            <person name="Treitli S.C."/>
            <person name="Kolisko M."/>
            <person name="Husnik F."/>
            <person name="Keeling P."/>
            <person name="Hampl V."/>
        </authorList>
    </citation>
    <scope>NUCLEOTIDE SEQUENCE</scope>
    <source>
        <strain evidence="15">STM</strain>
    </source>
</reference>
<dbReference type="InterPro" id="IPR005259">
    <property type="entry name" value="PriA"/>
</dbReference>
<dbReference type="InterPro" id="IPR041222">
    <property type="entry name" value="PriA_3primeBD"/>
</dbReference>
<dbReference type="Pfam" id="PF18074">
    <property type="entry name" value="PriA_C"/>
    <property type="match status" value="1"/>
</dbReference>
<keyword evidence="4" id="KW-0547">Nucleotide-binding</keyword>
<dbReference type="NCBIfam" id="TIGR00595">
    <property type="entry name" value="priA"/>
    <property type="match status" value="1"/>
</dbReference>
<dbReference type="Gene3D" id="3.40.50.300">
    <property type="entry name" value="P-loop containing nucleotide triphosphate hydrolases"/>
    <property type="match status" value="2"/>
</dbReference>
<keyword evidence="10" id="KW-0413">Isomerase</keyword>
<evidence type="ECO:0000256" key="3">
    <source>
        <dbReference type="ARBA" id="ARBA00022723"/>
    </source>
</evidence>
<organism evidence="15">
    <name type="scientific">termite gut metagenome</name>
    <dbReference type="NCBI Taxonomy" id="433724"/>
    <lineage>
        <taxon>unclassified sequences</taxon>
        <taxon>metagenomes</taxon>
        <taxon>organismal metagenomes</taxon>
    </lineage>
</organism>
<dbReference type="GO" id="GO:0046872">
    <property type="term" value="F:metal ion binding"/>
    <property type="evidence" value="ECO:0007669"/>
    <property type="project" value="UniProtKB-KW"/>
</dbReference>
<evidence type="ECO:0000256" key="4">
    <source>
        <dbReference type="ARBA" id="ARBA00022741"/>
    </source>
</evidence>
<proteinExistence type="inferred from homology"/>
<keyword evidence="5 15" id="KW-0378">Hydrolase</keyword>
<keyword evidence="3" id="KW-0479">Metal-binding</keyword>
<dbReference type="GO" id="GO:0006310">
    <property type="term" value="P:DNA recombination"/>
    <property type="evidence" value="ECO:0007669"/>
    <property type="project" value="InterPro"/>
</dbReference>
<dbReference type="HAMAP" id="MF_00983">
    <property type="entry name" value="PriA"/>
    <property type="match status" value="1"/>
</dbReference>
<dbReference type="FunFam" id="3.40.1440.60:FF:000001">
    <property type="entry name" value="Primosomal protein N"/>
    <property type="match status" value="1"/>
</dbReference>
<dbReference type="Pfam" id="PF17764">
    <property type="entry name" value="PriA_3primeBD"/>
    <property type="match status" value="1"/>
</dbReference>
<keyword evidence="7" id="KW-0862">Zinc</keyword>
<sequence length="823" mass="94146">MKKYVDVILPLPIPRNFTYLLPDGDVVDDTVQIGCRVVVPFGRKKYYTAIICRIQQEHPPTEYEIKEISAILDVSPILLPAQFTFWQWLADYYLCTQGDVYKAALPSGLKLESETFIVRNPDFEMESRLSAGEREVLDLLRAEDGQSVTKLQNAGEIKNILAVVKSLLDKEAVYVKEELRRAYKPKTETCVRLTEEVAGEERLKSLFNDLSRAPKQLALLMKYVELSGYISQEGGVKEISKKDLLQKASVSTAVFGELTEKHVFETYYREVGRLDKRTHQTVLPNLLNEVQQKAYNEIHAVFAEKQVCLLHGVTSAGKTEIYIHLMEETVRQGKQVLYLLPEIALTTQITERLRRIFGSRLGVYHSKFPDAERVEIWQKQLSDNNYDIILGVRSSVFLPFQNLGLVIVDEEHESTYKQQDPAPRYHARNAAIVLAAGYGAKTLLGTATPSIETYHNATTGKYGLVELKERYKEIRLPEIVPVDIKELARKKQMNGQFSPLLLGYIREALEKKEQVILFQNRRGVAPMIECKVCGWVPKCKNCDVSLTYHKGINQLTCHYCGYTCQPPHSCPACEGTELMNRGFGTEKVEDDIQLLFPETSVARMDLDTTRTRTAYEKIIADFELGRTDILVGTQMISKGLDFDRVSVVGILNADTMLNYPDFRSYERAFQLMAQVAGRAGRKHKRGRVVLQTKNIDHPVIAQVIANDYTQMAAGQLEERQMFCYPPYYRLVYVYLKNKREDLLDVMAKTMAEKLRAVFGNRILGPDTPPIARIQTLFIQKIMVKIEYNASMSRARELLLRIQREMLEDERFKSLIVYYDVDPM</sequence>
<feature type="domain" description="Helicase ATP-binding" evidence="13">
    <location>
        <begin position="299"/>
        <end position="467"/>
    </location>
</feature>
<evidence type="ECO:0000256" key="10">
    <source>
        <dbReference type="ARBA" id="ARBA00023235"/>
    </source>
</evidence>
<dbReference type="GO" id="GO:0043138">
    <property type="term" value="F:3'-5' DNA helicase activity"/>
    <property type="evidence" value="ECO:0007669"/>
    <property type="project" value="UniProtKB-EC"/>
</dbReference>
<keyword evidence="8" id="KW-0067">ATP-binding</keyword>
<dbReference type="GO" id="GO:0005524">
    <property type="term" value="F:ATP binding"/>
    <property type="evidence" value="ECO:0007669"/>
    <property type="project" value="UniProtKB-KW"/>
</dbReference>
<dbReference type="Pfam" id="PF00271">
    <property type="entry name" value="Helicase_C"/>
    <property type="match status" value="1"/>
</dbReference>
<evidence type="ECO:0000256" key="7">
    <source>
        <dbReference type="ARBA" id="ARBA00022833"/>
    </source>
</evidence>